<protein>
    <submittedName>
        <fullName evidence="2">GNAT family N-acetyltransferase</fullName>
    </submittedName>
</protein>
<dbReference type="RefSeq" id="WP_190939181.1">
    <property type="nucleotide sequence ID" value="NZ_JACJSI010000003.1"/>
</dbReference>
<proteinExistence type="predicted"/>
<comment type="caution">
    <text evidence="2">The sequence shown here is derived from an EMBL/GenBank/DDBJ whole genome shotgun (WGS) entry which is preliminary data.</text>
</comment>
<evidence type="ECO:0000313" key="3">
    <source>
        <dbReference type="Proteomes" id="UP000623440"/>
    </source>
</evidence>
<reference evidence="2 3" key="1">
    <citation type="journal article" date="2020" name="ISME J.">
        <title>Comparative genomics reveals insights into cyanobacterial evolution and habitat adaptation.</title>
        <authorList>
            <person name="Chen M.Y."/>
            <person name="Teng W.K."/>
            <person name="Zhao L."/>
            <person name="Hu C.X."/>
            <person name="Zhou Y.K."/>
            <person name="Han B.P."/>
            <person name="Song L.R."/>
            <person name="Shu W.S."/>
        </authorList>
    </citation>
    <scope>NUCLEOTIDE SEQUENCE [LARGE SCALE GENOMIC DNA]</scope>
    <source>
        <strain evidence="2 3">FACHB-838</strain>
    </source>
</reference>
<dbReference type="EMBL" id="JACJSI010000003">
    <property type="protein sequence ID" value="MBD2528532.1"/>
    <property type="molecule type" value="Genomic_DNA"/>
</dbReference>
<dbReference type="InterPro" id="IPR016181">
    <property type="entry name" value="Acyl_CoA_acyltransferase"/>
</dbReference>
<evidence type="ECO:0000313" key="2">
    <source>
        <dbReference type="EMBL" id="MBD2528532.1"/>
    </source>
</evidence>
<sequence length="169" mass="19663">MKIEVVKATQQQKSVLGNLMELYQYDLSEIEAKDVDACGLFGYRYLDYYWTEPERHPFLVKVDEKLAGFVLVNQHTCLHQDNNAMSIAEFFILKKYRSKGIGEQVATHIFNHFPGNWEVRQTALNLGAQAFWSKVISQYTNGAFNEVFLNDERWHGPIKTFYNSDKLLT</sequence>
<dbReference type="PROSITE" id="PS51186">
    <property type="entry name" value="GNAT"/>
    <property type="match status" value="1"/>
</dbReference>
<gene>
    <name evidence="2" type="ORF">H6G97_02740</name>
</gene>
<dbReference type="Proteomes" id="UP000623440">
    <property type="component" value="Unassembled WGS sequence"/>
</dbReference>
<feature type="domain" description="N-acetyltransferase" evidence="1">
    <location>
        <begin position="3"/>
        <end position="168"/>
    </location>
</feature>
<keyword evidence="3" id="KW-1185">Reference proteome</keyword>
<dbReference type="CDD" id="cd04301">
    <property type="entry name" value="NAT_SF"/>
    <property type="match status" value="1"/>
</dbReference>
<name>A0ABR8DG74_9NOSO</name>
<dbReference type="SUPFAM" id="SSF55729">
    <property type="entry name" value="Acyl-CoA N-acyltransferases (Nat)"/>
    <property type="match status" value="1"/>
</dbReference>
<dbReference type="Gene3D" id="3.40.630.30">
    <property type="match status" value="1"/>
</dbReference>
<dbReference type="InterPro" id="IPR000182">
    <property type="entry name" value="GNAT_dom"/>
</dbReference>
<organism evidence="2 3">
    <name type="scientific">Nostoc flagelliforme FACHB-838</name>
    <dbReference type="NCBI Taxonomy" id="2692904"/>
    <lineage>
        <taxon>Bacteria</taxon>
        <taxon>Bacillati</taxon>
        <taxon>Cyanobacteriota</taxon>
        <taxon>Cyanophyceae</taxon>
        <taxon>Nostocales</taxon>
        <taxon>Nostocaceae</taxon>
        <taxon>Nostoc</taxon>
    </lineage>
</organism>
<dbReference type="Pfam" id="PF00583">
    <property type="entry name" value="Acetyltransf_1"/>
    <property type="match status" value="1"/>
</dbReference>
<accession>A0ABR8DG74</accession>
<evidence type="ECO:0000259" key="1">
    <source>
        <dbReference type="PROSITE" id="PS51186"/>
    </source>
</evidence>